<feature type="signal peptide" evidence="2">
    <location>
        <begin position="1"/>
        <end position="27"/>
    </location>
</feature>
<proteinExistence type="predicted"/>
<comment type="caution">
    <text evidence="3">The sequence shown here is derived from an EMBL/GenBank/DDBJ whole genome shotgun (WGS) entry which is preliminary data.</text>
</comment>
<gene>
    <name evidence="3" type="ORF">Tci_866724</name>
</gene>
<feature type="non-terminal residue" evidence="3">
    <location>
        <position position="153"/>
    </location>
</feature>
<evidence type="ECO:0000256" key="1">
    <source>
        <dbReference type="SAM" id="MobiDB-lite"/>
    </source>
</evidence>
<evidence type="ECO:0000256" key="2">
    <source>
        <dbReference type="SAM" id="SignalP"/>
    </source>
</evidence>
<feature type="chain" id="PRO_5025452924" evidence="2">
    <location>
        <begin position="28"/>
        <end position="153"/>
    </location>
</feature>
<feature type="region of interest" description="Disordered" evidence="1">
    <location>
        <begin position="120"/>
        <end position="153"/>
    </location>
</feature>
<protein>
    <submittedName>
        <fullName evidence="3">Uncharacterized protein</fullName>
    </submittedName>
</protein>
<keyword evidence="2" id="KW-0732">Signal</keyword>
<feature type="compositionally biased region" description="Acidic residues" evidence="1">
    <location>
        <begin position="126"/>
        <end position="137"/>
    </location>
</feature>
<organism evidence="3">
    <name type="scientific">Tanacetum cinerariifolium</name>
    <name type="common">Dalmatian daisy</name>
    <name type="synonym">Chrysanthemum cinerariifolium</name>
    <dbReference type="NCBI Taxonomy" id="118510"/>
    <lineage>
        <taxon>Eukaryota</taxon>
        <taxon>Viridiplantae</taxon>
        <taxon>Streptophyta</taxon>
        <taxon>Embryophyta</taxon>
        <taxon>Tracheophyta</taxon>
        <taxon>Spermatophyta</taxon>
        <taxon>Magnoliopsida</taxon>
        <taxon>eudicotyledons</taxon>
        <taxon>Gunneridae</taxon>
        <taxon>Pentapetalae</taxon>
        <taxon>asterids</taxon>
        <taxon>campanulids</taxon>
        <taxon>Asterales</taxon>
        <taxon>Asteraceae</taxon>
        <taxon>Asteroideae</taxon>
        <taxon>Anthemideae</taxon>
        <taxon>Anthemidinae</taxon>
        <taxon>Tanacetum</taxon>
    </lineage>
</organism>
<dbReference type="EMBL" id="BKCJ011150619">
    <property type="protein sequence ID" value="GFC94754.1"/>
    <property type="molecule type" value="Genomic_DNA"/>
</dbReference>
<sequence length="153" mass="16407">MKPNPSRLLNLCLSIGALFAVEDTVEAAIRCERNLVANVVALDQPLMYNRLGAQNANGMIYALRSDVVDENNVLLTKGGAAVPGKVTLRPDKRPRPMVLRVAAGDCLTVTLQNLLALQANPNSEMEGPEVPEGEDEAQTPAANMPGEFVVNDQ</sequence>
<name>A0A699SB27_TANCI</name>
<accession>A0A699SB27</accession>
<dbReference type="AlphaFoldDB" id="A0A699SB27"/>
<evidence type="ECO:0000313" key="3">
    <source>
        <dbReference type="EMBL" id="GFC94754.1"/>
    </source>
</evidence>
<reference evidence="3" key="1">
    <citation type="journal article" date="2019" name="Sci. Rep.">
        <title>Draft genome of Tanacetum cinerariifolium, the natural source of mosquito coil.</title>
        <authorList>
            <person name="Yamashiro T."/>
            <person name="Shiraishi A."/>
            <person name="Satake H."/>
            <person name="Nakayama K."/>
        </authorList>
    </citation>
    <scope>NUCLEOTIDE SEQUENCE</scope>
</reference>